<evidence type="ECO:0000313" key="5">
    <source>
        <dbReference type="RefSeq" id="XP_029649960.1"/>
    </source>
</evidence>
<comment type="similarity">
    <text evidence="1">Belongs to the CNPPD1 family.</text>
</comment>
<reference evidence="5" key="1">
    <citation type="submission" date="2025-08" db="UniProtKB">
        <authorList>
            <consortium name="RefSeq"/>
        </authorList>
    </citation>
    <scope>IDENTIFICATION</scope>
</reference>
<dbReference type="RefSeq" id="XP_029649960.1">
    <property type="nucleotide sequence ID" value="XM_029794100.2"/>
</dbReference>
<dbReference type="Proteomes" id="UP000515154">
    <property type="component" value="Linkage group LG2"/>
</dbReference>
<dbReference type="AlphaFoldDB" id="A0A6P7TIQ2"/>
<dbReference type="PANTHER" id="PTHR15615:SF108">
    <property type="entry name" value="PROTEIN CNPPD1"/>
    <property type="match status" value="1"/>
</dbReference>
<dbReference type="Gene3D" id="1.10.472.10">
    <property type="entry name" value="Cyclin-like"/>
    <property type="match status" value="1"/>
</dbReference>
<dbReference type="KEGG" id="osn:115223488"/>
<feature type="compositionally biased region" description="Basic and acidic residues" evidence="3">
    <location>
        <begin position="386"/>
        <end position="396"/>
    </location>
</feature>
<dbReference type="CDD" id="cd20557">
    <property type="entry name" value="CYCLIN_ScPCL1-like"/>
    <property type="match status" value="1"/>
</dbReference>
<evidence type="ECO:0000313" key="4">
    <source>
        <dbReference type="Proteomes" id="UP000515154"/>
    </source>
</evidence>
<dbReference type="Pfam" id="PF08613">
    <property type="entry name" value="Cyclin"/>
    <property type="match status" value="1"/>
</dbReference>
<feature type="region of interest" description="Disordered" evidence="3">
    <location>
        <begin position="384"/>
        <end position="406"/>
    </location>
</feature>
<gene>
    <name evidence="5" type="primary">LOC115223488</name>
</gene>
<evidence type="ECO:0000256" key="3">
    <source>
        <dbReference type="SAM" id="MobiDB-lite"/>
    </source>
</evidence>
<dbReference type="InterPro" id="IPR013922">
    <property type="entry name" value="Cyclin_PHO80-like"/>
</dbReference>
<dbReference type="GO" id="GO:0016538">
    <property type="term" value="F:cyclin-dependent protein serine/threonine kinase regulator activity"/>
    <property type="evidence" value="ECO:0007669"/>
    <property type="project" value="TreeGrafter"/>
</dbReference>
<evidence type="ECO:0000256" key="1">
    <source>
        <dbReference type="ARBA" id="ARBA00038508"/>
    </source>
</evidence>
<evidence type="ECO:0000256" key="2">
    <source>
        <dbReference type="ARBA" id="ARBA00040808"/>
    </source>
</evidence>
<dbReference type="GO" id="GO:0019901">
    <property type="term" value="F:protein kinase binding"/>
    <property type="evidence" value="ECO:0007669"/>
    <property type="project" value="InterPro"/>
</dbReference>
<dbReference type="PANTHER" id="PTHR15615">
    <property type="match status" value="1"/>
</dbReference>
<dbReference type="GO" id="GO:0005634">
    <property type="term" value="C:nucleus"/>
    <property type="evidence" value="ECO:0007669"/>
    <property type="project" value="TreeGrafter"/>
</dbReference>
<dbReference type="GO" id="GO:0000307">
    <property type="term" value="C:cyclin-dependent protein kinase holoenzyme complex"/>
    <property type="evidence" value="ECO:0007669"/>
    <property type="project" value="TreeGrafter"/>
</dbReference>
<sequence>MFSSSPPEESTMRRSPHNYLDCERSAEHIELTEQLCKTLYYGNGASTDYPSLPLTEIAVKFFQDAAPRSLGKVDMFLASSMTKRAPMPPCSVMLGMLYVKRLKERNPEYLMQISSAELFLISMMMASKYLYDEGLNEEVFNEEWAVLGMMETAEMNQLEQHFLAAIDWRLMVKKEEFNLLLYSVEKKIAFHEGLRRGWLSYTDIWTLAQGTCYSDLCKRTGQELLEIFAASSVAYVAGVLTLLASSLLTVSLTTRLTALISHPAASSLLPNHHLLLPEYCPTNLYEIDEVIFDPTLNMESLYGIEDSLVWKSLISYGNFPKQISLKCKAENVCQLIGASDQSSCISAATSPQVSLNQENESEIWTLQKLLEMTQASAVMNNIQQRKSGESQDRILPEDNIPSEQPQETTLTAADDGHLSRLVPHVSISTALLNLAALFSLKSPTPHEFDKEVGHCKHCRSHHHSVSSPKVNASFPRCQKEAAQSMKCSWSQIRSCLRSRKSPENESPLNSDSENSSLLTAFASLPTSCPLTVSPSLLPNYQLNNPVLDIPNSSQSFARLTRDESFSNCSDTDGGTHNRNHVYEKQKESPLAFKVPNFSRSSIRSCSNLVSSSHLRPPGITNLIIHSC</sequence>
<organism evidence="4 5">
    <name type="scientific">Octopus sinensis</name>
    <name type="common">East Asian common octopus</name>
    <dbReference type="NCBI Taxonomy" id="2607531"/>
    <lineage>
        <taxon>Eukaryota</taxon>
        <taxon>Metazoa</taxon>
        <taxon>Spiralia</taxon>
        <taxon>Lophotrochozoa</taxon>
        <taxon>Mollusca</taxon>
        <taxon>Cephalopoda</taxon>
        <taxon>Coleoidea</taxon>
        <taxon>Octopodiformes</taxon>
        <taxon>Octopoda</taxon>
        <taxon>Incirrata</taxon>
        <taxon>Octopodidae</taxon>
        <taxon>Octopus</taxon>
    </lineage>
</organism>
<protein>
    <recommendedName>
        <fullName evidence="2">Protein CNPPD1</fullName>
    </recommendedName>
</protein>
<keyword evidence="4" id="KW-1185">Reference proteome</keyword>
<accession>A0A6P7TIQ2</accession>
<name>A0A6P7TIQ2_9MOLL</name>
<proteinExistence type="inferred from homology"/>